<dbReference type="Proteomes" id="UP000076420">
    <property type="component" value="Unassembled WGS sequence"/>
</dbReference>
<reference evidence="3" key="1">
    <citation type="submission" date="2020-05" db="UniProtKB">
        <authorList>
            <consortium name="EnsemblMetazoa"/>
        </authorList>
    </citation>
    <scope>IDENTIFICATION</scope>
    <source>
        <strain evidence="3">BB02</strain>
    </source>
</reference>
<organism evidence="3 4">
    <name type="scientific">Biomphalaria glabrata</name>
    <name type="common">Bloodfluke planorb</name>
    <name type="synonym">Freshwater snail</name>
    <dbReference type="NCBI Taxonomy" id="6526"/>
    <lineage>
        <taxon>Eukaryota</taxon>
        <taxon>Metazoa</taxon>
        <taxon>Spiralia</taxon>
        <taxon>Lophotrochozoa</taxon>
        <taxon>Mollusca</taxon>
        <taxon>Gastropoda</taxon>
        <taxon>Heterobranchia</taxon>
        <taxon>Euthyneura</taxon>
        <taxon>Panpulmonata</taxon>
        <taxon>Hygrophila</taxon>
        <taxon>Lymnaeoidea</taxon>
        <taxon>Planorbidae</taxon>
        <taxon>Biomphalaria</taxon>
    </lineage>
</organism>
<evidence type="ECO:0000256" key="1">
    <source>
        <dbReference type="SAM" id="Coils"/>
    </source>
</evidence>
<evidence type="ECO:0000313" key="3">
    <source>
        <dbReference type="EnsemblMetazoa" id="BGLB039764-PB"/>
    </source>
</evidence>
<dbReference type="VEuPathDB" id="VectorBase:BGLAX_027175"/>
<dbReference type="CDD" id="cd00037">
    <property type="entry name" value="CLECT"/>
    <property type="match status" value="1"/>
</dbReference>
<dbReference type="InterPro" id="IPR016187">
    <property type="entry name" value="CTDL_fold"/>
</dbReference>
<protein>
    <submittedName>
        <fullName evidence="3">Uncharacterized protein</fullName>
    </submittedName>
</protein>
<dbReference type="InterPro" id="IPR016186">
    <property type="entry name" value="C-type_lectin-like/link_sf"/>
</dbReference>
<keyword evidence="2" id="KW-0732">Signal</keyword>
<feature type="coiled-coil region" evidence="1">
    <location>
        <begin position="160"/>
        <end position="187"/>
    </location>
</feature>
<evidence type="ECO:0000313" key="4">
    <source>
        <dbReference type="Proteomes" id="UP000076420"/>
    </source>
</evidence>
<name>A0A2C9M8I2_BIOGL</name>
<dbReference type="Gene3D" id="3.10.100.10">
    <property type="entry name" value="Mannose-Binding Protein A, subunit A"/>
    <property type="match status" value="1"/>
</dbReference>
<dbReference type="KEGG" id="bgt:106072759"/>
<dbReference type="EnsemblMetazoa" id="BGLB039764-RB">
    <property type="protein sequence ID" value="BGLB039764-PB"/>
    <property type="gene ID" value="BGLB039764"/>
</dbReference>
<sequence length="335" mass="38784">MSVRRAMWLWLVLLSSRVESLVLNVEPQTIEPGITDRLLINCTLPGNQSSEMVFLNSIFLTRRSDNVSENFLDLASININSKEIIIHNSSAVDDAVARGEINARGDSYLSLLWIYPIQQMAGEYRCDAHGVSPTWKPLTISSTKMLIEKNLKLYSLIDRFRQIEINMAKLKNENINLRNDLNKSEMATANLYTRIENSRQWFFKVSSIYKGRRYYMSQQDPNSESEQAMAICVFFGGYLVEIDDTDEHAFIVAFIRQMAGFNLVLTGGTKQGHKDIWLYRQSNTKVPDWLMQLRKCANCNTLYLYDKINWYALDTFDYHTHPPYEPARFLCEIPL</sequence>
<dbReference type="AlphaFoldDB" id="A0A2C9M8I2"/>
<keyword evidence="1" id="KW-0175">Coiled coil</keyword>
<proteinExistence type="predicted"/>
<feature type="chain" id="PRO_5012361305" evidence="2">
    <location>
        <begin position="21"/>
        <end position="335"/>
    </location>
</feature>
<feature type="signal peptide" evidence="2">
    <location>
        <begin position="1"/>
        <end position="20"/>
    </location>
</feature>
<accession>A0A2C9M8I2</accession>
<dbReference type="VEuPathDB" id="VectorBase:BGLB039764"/>
<dbReference type="SUPFAM" id="SSF56436">
    <property type="entry name" value="C-type lectin-like"/>
    <property type="match status" value="1"/>
</dbReference>
<evidence type="ECO:0000256" key="2">
    <source>
        <dbReference type="SAM" id="SignalP"/>
    </source>
</evidence>
<gene>
    <name evidence="3" type="primary">106072759</name>
</gene>
<dbReference type="OrthoDB" id="10272154at2759"/>